<evidence type="ECO:0000313" key="4">
    <source>
        <dbReference type="EMBL" id="GKV18345.1"/>
    </source>
</evidence>
<keyword evidence="1" id="KW-0677">Repeat</keyword>
<sequence>MRGCSTQFASRCKQIPLIWVLSRTSSSSFPPPSSSFFFLLLILSFSLFSLLLLLSNPDLGFSQTQIWHFSNLAHLVHLGRARATATAAAVASPLRLVLISSHFNIFPFPLPSNLSLSIPILYYHHEPFFNIESYFSLPDNATLDSFDYLLQQCSAARQCKQVHNQILIGSAYRSEFLAARIVLICARFGLVFYAQKLFDTSPFEHTSNMVLWNSILRANVSHGYYETALKIYVKMRK</sequence>
<reference evidence="4 5" key="1">
    <citation type="journal article" date="2021" name="Commun. Biol.">
        <title>The genome of Shorea leprosula (Dipterocarpaceae) highlights the ecological relevance of drought in aseasonal tropical rainforests.</title>
        <authorList>
            <person name="Ng K.K.S."/>
            <person name="Kobayashi M.J."/>
            <person name="Fawcett J.A."/>
            <person name="Hatakeyama M."/>
            <person name="Paape T."/>
            <person name="Ng C.H."/>
            <person name="Ang C.C."/>
            <person name="Tnah L.H."/>
            <person name="Lee C.T."/>
            <person name="Nishiyama T."/>
            <person name="Sese J."/>
            <person name="O'Brien M.J."/>
            <person name="Copetti D."/>
            <person name="Mohd Noor M.I."/>
            <person name="Ong R.C."/>
            <person name="Putra M."/>
            <person name="Sireger I.Z."/>
            <person name="Indrioko S."/>
            <person name="Kosugi Y."/>
            <person name="Izuno A."/>
            <person name="Isagi Y."/>
            <person name="Lee S.L."/>
            <person name="Shimizu K.K."/>
        </authorList>
    </citation>
    <scope>NUCLEOTIDE SEQUENCE [LARGE SCALE GENOMIC DNA]</scope>
    <source>
        <strain evidence="4">214</strain>
    </source>
</reference>
<keyword evidence="3" id="KW-0812">Transmembrane</keyword>
<keyword evidence="3" id="KW-1133">Transmembrane helix</keyword>
<dbReference type="AlphaFoldDB" id="A0AAV5K5T8"/>
<dbReference type="InterPro" id="IPR011990">
    <property type="entry name" value="TPR-like_helical_dom_sf"/>
</dbReference>
<keyword evidence="3" id="KW-0472">Membrane</keyword>
<dbReference type="InterPro" id="IPR002885">
    <property type="entry name" value="PPR_rpt"/>
</dbReference>
<feature type="transmembrane region" description="Helical" evidence="3">
    <location>
        <begin position="36"/>
        <end position="54"/>
    </location>
</feature>
<dbReference type="PROSITE" id="PS51375">
    <property type="entry name" value="PPR"/>
    <property type="match status" value="1"/>
</dbReference>
<evidence type="ECO:0000256" key="1">
    <source>
        <dbReference type="ARBA" id="ARBA00022737"/>
    </source>
</evidence>
<accession>A0AAV5K5T8</accession>
<proteinExistence type="predicted"/>
<evidence type="ECO:0008006" key="6">
    <source>
        <dbReference type="Google" id="ProtNLM"/>
    </source>
</evidence>
<name>A0AAV5K5T8_9ROSI</name>
<feature type="repeat" description="PPR" evidence="2">
    <location>
        <begin position="208"/>
        <end position="237"/>
    </location>
</feature>
<evidence type="ECO:0000256" key="2">
    <source>
        <dbReference type="PROSITE-ProRule" id="PRU00708"/>
    </source>
</evidence>
<protein>
    <recommendedName>
        <fullName evidence="6">Pentatricopeptide repeat-containing protein</fullName>
    </recommendedName>
</protein>
<organism evidence="4 5">
    <name type="scientific">Rubroshorea leprosula</name>
    <dbReference type="NCBI Taxonomy" id="152421"/>
    <lineage>
        <taxon>Eukaryota</taxon>
        <taxon>Viridiplantae</taxon>
        <taxon>Streptophyta</taxon>
        <taxon>Embryophyta</taxon>
        <taxon>Tracheophyta</taxon>
        <taxon>Spermatophyta</taxon>
        <taxon>Magnoliopsida</taxon>
        <taxon>eudicotyledons</taxon>
        <taxon>Gunneridae</taxon>
        <taxon>Pentapetalae</taxon>
        <taxon>rosids</taxon>
        <taxon>malvids</taxon>
        <taxon>Malvales</taxon>
        <taxon>Dipterocarpaceae</taxon>
        <taxon>Rubroshorea</taxon>
    </lineage>
</organism>
<dbReference type="EMBL" id="BPVZ01000050">
    <property type="protein sequence ID" value="GKV18345.1"/>
    <property type="molecule type" value="Genomic_DNA"/>
</dbReference>
<evidence type="ECO:0000256" key="3">
    <source>
        <dbReference type="SAM" id="Phobius"/>
    </source>
</evidence>
<gene>
    <name evidence="4" type="ORF">SLEP1_g28744</name>
</gene>
<comment type="caution">
    <text evidence="4">The sequence shown here is derived from an EMBL/GenBank/DDBJ whole genome shotgun (WGS) entry which is preliminary data.</text>
</comment>
<evidence type="ECO:0000313" key="5">
    <source>
        <dbReference type="Proteomes" id="UP001054252"/>
    </source>
</evidence>
<keyword evidence="5" id="KW-1185">Reference proteome</keyword>
<dbReference type="Gene3D" id="1.25.40.10">
    <property type="entry name" value="Tetratricopeptide repeat domain"/>
    <property type="match status" value="1"/>
</dbReference>
<dbReference type="Proteomes" id="UP001054252">
    <property type="component" value="Unassembled WGS sequence"/>
</dbReference>